<accession>A0AAZ1WYF8</accession>
<feature type="domain" description="Ig-like" evidence="5">
    <location>
        <begin position="215"/>
        <end position="298"/>
    </location>
</feature>
<dbReference type="FunFam" id="2.60.40.10:FF:000228">
    <property type="entry name" value="obscurin isoform X4"/>
    <property type="match status" value="4"/>
</dbReference>
<keyword evidence="3" id="KW-0597">Phosphoprotein</keyword>
<evidence type="ECO:0000256" key="4">
    <source>
        <dbReference type="ARBA" id="ARBA00023157"/>
    </source>
</evidence>
<dbReference type="Pfam" id="PF07679">
    <property type="entry name" value="I-set"/>
    <property type="match status" value="5"/>
</dbReference>
<feature type="domain" description="Ig-like" evidence="5">
    <location>
        <begin position="1"/>
        <end position="31"/>
    </location>
</feature>
<evidence type="ECO:0000256" key="3">
    <source>
        <dbReference type="ARBA" id="ARBA00022553"/>
    </source>
</evidence>
<dbReference type="GO" id="GO:0005737">
    <property type="term" value="C:cytoplasm"/>
    <property type="evidence" value="ECO:0007669"/>
    <property type="project" value="UniProtKB-SubCell"/>
</dbReference>
<dbReference type="InterPro" id="IPR036179">
    <property type="entry name" value="Ig-like_dom_sf"/>
</dbReference>
<dbReference type="Gene3D" id="2.60.40.10">
    <property type="entry name" value="Immunoglobulins"/>
    <property type="match status" value="6"/>
</dbReference>
<reference evidence="7" key="1">
    <citation type="submission" date="2020-03" db="EMBL/GenBank/DDBJ databases">
        <title>Evolution of repeat sequences and sex chromosomes of tilapia species revealed by chromosome-level genomes.</title>
        <authorList>
            <person name="Xu L."/>
            <person name="Tao W."/>
            <person name="Wang D."/>
            <person name="Zhou Q."/>
        </authorList>
    </citation>
    <scope>NUCLEOTIDE SEQUENCE [LARGE SCALE GENOMIC DNA]</scope>
    <source>
        <strain evidence="7">Israel</strain>
    </source>
</reference>
<evidence type="ECO:0000259" key="5">
    <source>
        <dbReference type="PROSITE" id="PS50835"/>
    </source>
</evidence>
<evidence type="ECO:0000256" key="1">
    <source>
        <dbReference type="ARBA" id="ARBA00004496"/>
    </source>
</evidence>
<dbReference type="PROSITE" id="PS50835">
    <property type="entry name" value="IG_LIKE"/>
    <property type="match status" value="6"/>
</dbReference>
<evidence type="ECO:0000313" key="6">
    <source>
        <dbReference type="Ensembl" id="ENSOABP00000060681.1"/>
    </source>
</evidence>
<keyword evidence="2" id="KW-0963">Cytoplasm</keyword>
<dbReference type="PIRSF" id="PIRSF000615">
    <property type="entry name" value="TyrPK_CSF1-R"/>
    <property type="match status" value="1"/>
</dbReference>
<evidence type="ECO:0000256" key="2">
    <source>
        <dbReference type="ARBA" id="ARBA00022490"/>
    </source>
</evidence>
<dbReference type="PANTHER" id="PTHR35971:SF5">
    <property type="entry name" value="OBSCURIN LIKE CYTOSKELETAL ADAPTOR 1"/>
    <property type="match status" value="1"/>
</dbReference>
<dbReference type="InterPro" id="IPR003598">
    <property type="entry name" value="Ig_sub2"/>
</dbReference>
<reference evidence="6" key="3">
    <citation type="submission" date="2025-09" db="UniProtKB">
        <authorList>
            <consortium name="Ensembl"/>
        </authorList>
    </citation>
    <scope>IDENTIFICATION</scope>
</reference>
<dbReference type="InterPro" id="IPR007110">
    <property type="entry name" value="Ig-like_dom"/>
</dbReference>
<evidence type="ECO:0000313" key="7">
    <source>
        <dbReference type="Proteomes" id="UP000472276"/>
    </source>
</evidence>
<dbReference type="CDD" id="cd00096">
    <property type="entry name" value="Ig"/>
    <property type="match status" value="3"/>
</dbReference>
<protein>
    <recommendedName>
        <fullName evidence="5">Ig-like domain-containing protein</fullName>
    </recommendedName>
</protein>
<feature type="domain" description="Ig-like" evidence="5">
    <location>
        <begin position="125"/>
        <end position="211"/>
    </location>
</feature>
<organism evidence="6 7">
    <name type="scientific">Oreochromis aureus</name>
    <name type="common">Israeli tilapia</name>
    <name type="synonym">Chromis aureus</name>
    <dbReference type="NCBI Taxonomy" id="47969"/>
    <lineage>
        <taxon>Eukaryota</taxon>
        <taxon>Metazoa</taxon>
        <taxon>Chordata</taxon>
        <taxon>Craniata</taxon>
        <taxon>Vertebrata</taxon>
        <taxon>Euteleostomi</taxon>
        <taxon>Actinopterygii</taxon>
        <taxon>Neopterygii</taxon>
        <taxon>Teleostei</taxon>
        <taxon>Neoteleostei</taxon>
        <taxon>Acanthomorphata</taxon>
        <taxon>Ovalentaria</taxon>
        <taxon>Cichlomorphae</taxon>
        <taxon>Cichliformes</taxon>
        <taxon>Cichlidae</taxon>
        <taxon>African cichlids</taxon>
        <taxon>Pseudocrenilabrinae</taxon>
        <taxon>Oreochromini</taxon>
        <taxon>Oreochromis</taxon>
    </lineage>
</organism>
<sequence length="478" mass="52296">MKLTIHNVSAQDSGEYSCEVIGGATTRAKLEIKEPIHKFTKALKDSEADEKGSVTLQCTTEQIPSTVVWLKGHTELKAGGRYEMSQKDGVLTLTIKQLEENDTDIYTCDVGTAKSMAKVTVKALPTTFIEKLKNQEKKEGESVTLRCELSKPAAVVQWKKDSEILKPGEKYDMKQAEGSCILQILNLKIEDSGAYTCVCGDEKTSAALKVTALPPNFTQKLESQQAEEGADISLCCELSKAGVPVEWKKGTQVLKSGEKYQMKQKASMNELVIKKVVPEDSGDYSCVCGDQKTTASLSIKAKPVTFKLKLESLEAEEGGSVTLRCELSKAGVPVEWKKGTQVLKSGERYQMKQKASVNELVIEKVVAEDSGDYSCVCGDQKTTASLNIKAQPVTFKQKLESQQAEEGADIILRCELSKAGVPVEWKKGTQVLKSGEKYQMKQKASVNELVIEKVVPEDSGDYSCVCGDQKTTARLSIK</sequence>
<feature type="domain" description="Ig-like" evidence="5">
    <location>
        <begin position="35"/>
        <end position="120"/>
    </location>
</feature>
<reference evidence="6" key="2">
    <citation type="submission" date="2025-08" db="UniProtKB">
        <authorList>
            <consortium name="Ensembl"/>
        </authorList>
    </citation>
    <scope>IDENTIFICATION</scope>
</reference>
<dbReference type="AlphaFoldDB" id="A0AAZ1WYF8"/>
<dbReference type="SMART" id="SM00408">
    <property type="entry name" value="IGc2"/>
    <property type="match status" value="5"/>
</dbReference>
<dbReference type="Ensembl" id="ENSOABT00000074609.1">
    <property type="protein sequence ID" value="ENSOABP00000060681.1"/>
    <property type="gene ID" value="ENSOABG00000029351.1"/>
</dbReference>
<proteinExistence type="predicted"/>
<dbReference type="InterPro" id="IPR052385">
    <property type="entry name" value="Obscurin/Obscurin-like_Reg"/>
</dbReference>
<dbReference type="SUPFAM" id="SSF48726">
    <property type="entry name" value="Immunoglobulin"/>
    <property type="match status" value="6"/>
</dbReference>
<dbReference type="PANTHER" id="PTHR35971">
    <property type="entry name" value="SI:DKEY-31G6.6"/>
    <property type="match status" value="1"/>
</dbReference>
<keyword evidence="4" id="KW-1015">Disulfide bond</keyword>
<dbReference type="InterPro" id="IPR013783">
    <property type="entry name" value="Ig-like_fold"/>
</dbReference>
<dbReference type="InterPro" id="IPR013098">
    <property type="entry name" value="Ig_I-set"/>
</dbReference>
<dbReference type="InterPro" id="IPR003599">
    <property type="entry name" value="Ig_sub"/>
</dbReference>
<dbReference type="Proteomes" id="UP000472276">
    <property type="component" value="Unassembled WGS sequence"/>
</dbReference>
<keyword evidence="7" id="KW-1185">Reference proteome</keyword>
<dbReference type="SMART" id="SM00409">
    <property type="entry name" value="IG"/>
    <property type="match status" value="5"/>
</dbReference>
<feature type="domain" description="Ig-like" evidence="5">
    <location>
        <begin position="392"/>
        <end position="476"/>
    </location>
</feature>
<name>A0AAZ1WYF8_OREAU</name>
<feature type="domain" description="Ig-like" evidence="5">
    <location>
        <begin position="303"/>
        <end position="387"/>
    </location>
</feature>
<comment type="subcellular location">
    <subcellularLocation>
        <location evidence="1">Cytoplasm</location>
    </subcellularLocation>
</comment>